<feature type="transmembrane region" description="Helical" evidence="14">
    <location>
        <begin position="177"/>
        <end position="197"/>
    </location>
</feature>
<keyword evidence="10 14" id="KW-1133">Transmembrane helix</keyword>
<dbReference type="NCBIfam" id="NF008774">
    <property type="entry name" value="PRK11815.1"/>
    <property type="match status" value="1"/>
</dbReference>
<evidence type="ECO:0000256" key="4">
    <source>
        <dbReference type="ARBA" id="ARBA00022630"/>
    </source>
</evidence>
<feature type="domain" description="G-protein coupled receptors family 3 profile" evidence="15">
    <location>
        <begin position="25"/>
        <end position="265"/>
    </location>
</feature>
<evidence type="ECO:0000256" key="9">
    <source>
        <dbReference type="ARBA" id="ARBA00022884"/>
    </source>
</evidence>
<feature type="transmembrane region" description="Helical" evidence="14">
    <location>
        <begin position="209"/>
        <end position="232"/>
    </location>
</feature>
<evidence type="ECO:0000256" key="2">
    <source>
        <dbReference type="ARBA" id="ARBA00004141"/>
    </source>
</evidence>
<evidence type="ECO:0000256" key="12">
    <source>
        <dbReference type="ARBA" id="ARBA00023136"/>
    </source>
</evidence>
<comment type="subcellular location">
    <subcellularLocation>
        <location evidence="2">Membrane</location>
        <topology evidence="2">Multi-pass membrane protein</topology>
    </subcellularLocation>
</comment>
<evidence type="ECO:0000256" key="1">
    <source>
        <dbReference type="ARBA" id="ARBA00001917"/>
    </source>
</evidence>
<protein>
    <submittedName>
        <fullName evidence="17">tRNA-dihydrouridine(20/20a) synthase (U20-specific dihydrouridine synthase) (U20-specific Dus) (tRNA-dihydrouridine synthase A)</fullName>
    </submittedName>
</protein>
<accession>A0ABP0HVZ8</accession>
<dbReference type="SUPFAM" id="SSF51395">
    <property type="entry name" value="FMN-linked oxidoreductases"/>
    <property type="match status" value="1"/>
</dbReference>
<reference evidence="17 18" key="1">
    <citation type="submission" date="2024-02" db="EMBL/GenBank/DDBJ databases">
        <authorList>
            <person name="Chen Y."/>
            <person name="Shah S."/>
            <person name="Dougan E. K."/>
            <person name="Thang M."/>
            <person name="Chan C."/>
        </authorList>
    </citation>
    <scope>NUCLEOTIDE SEQUENCE [LARGE SCALE GENOMIC DNA]</scope>
</reference>
<dbReference type="CDD" id="cd02801">
    <property type="entry name" value="DUS_like_FMN"/>
    <property type="match status" value="1"/>
</dbReference>
<feature type="region of interest" description="Disordered" evidence="13">
    <location>
        <begin position="512"/>
        <end position="533"/>
    </location>
</feature>
<name>A0ABP0HVZ8_9DINO</name>
<dbReference type="InterPro" id="IPR018517">
    <property type="entry name" value="tRNA_hU_synthase_CS"/>
</dbReference>
<feature type="transmembrane region" description="Helical" evidence="14">
    <location>
        <begin position="252"/>
        <end position="273"/>
    </location>
</feature>
<evidence type="ECO:0000313" key="17">
    <source>
        <dbReference type="EMBL" id="CAK8993080.1"/>
    </source>
</evidence>
<evidence type="ECO:0000256" key="14">
    <source>
        <dbReference type="SAM" id="Phobius"/>
    </source>
</evidence>
<dbReference type="Pfam" id="PF01207">
    <property type="entry name" value="Dus"/>
    <property type="match status" value="1"/>
</dbReference>
<dbReference type="InterPro" id="IPR035587">
    <property type="entry name" value="DUS-like_FMN-bd"/>
</dbReference>
<feature type="domain" description="DUS-like FMN-binding" evidence="16">
    <location>
        <begin position="563"/>
        <end position="799"/>
    </location>
</feature>
<feature type="compositionally biased region" description="Basic residues" evidence="13">
    <location>
        <begin position="381"/>
        <end position="393"/>
    </location>
</feature>
<keyword evidence="4" id="KW-0285">Flavoprotein</keyword>
<comment type="caution">
    <text evidence="17">The sequence shown here is derived from an EMBL/GenBank/DDBJ whole genome shotgun (WGS) entry which is preliminary data.</text>
</comment>
<dbReference type="InterPro" id="IPR017978">
    <property type="entry name" value="GPCR_3_C"/>
</dbReference>
<feature type="transmembrane region" description="Helical" evidence="14">
    <location>
        <begin position="137"/>
        <end position="157"/>
    </location>
</feature>
<evidence type="ECO:0000256" key="13">
    <source>
        <dbReference type="SAM" id="MobiDB-lite"/>
    </source>
</evidence>
<proteinExistence type="predicted"/>
<keyword evidence="3" id="KW-0820">tRNA-binding</keyword>
<dbReference type="Gene3D" id="3.20.20.70">
    <property type="entry name" value="Aldolase class I"/>
    <property type="match status" value="1"/>
</dbReference>
<evidence type="ECO:0000256" key="8">
    <source>
        <dbReference type="ARBA" id="ARBA00022857"/>
    </source>
</evidence>
<dbReference type="InterPro" id="IPR013785">
    <property type="entry name" value="Aldolase_TIM"/>
</dbReference>
<comment type="cofactor">
    <cofactor evidence="1">
        <name>FMN</name>
        <dbReference type="ChEBI" id="CHEBI:58210"/>
    </cofactor>
</comment>
<feature type="transmembrane region" description="Helical" evidence="14">
    <location>
        <begin position="22"/>
        <end position="47"/>
    </location>
</feature>
<keyword evidence="11" id="KW-0560">Oxidoreductase</keyword>
<feature type="region of interest" description="Disordered" evidence="13">
    <location>
        <begin position="300"/>
        <end position="341"/>
    </location>
</feature>
<evidence type="ECO:0000256" key="3">
    <source>
        <dbReference type="ARBA" id="ARBA00022555"/>
    </source>
</evidence>
<feature type="transmembrane region" description="Helical" evidence="14">
    <location>
        <begin position="92"/>
        <end position="111"/>
    </location>
</feature>
<dbReference type="PANTHER" id="PTHR42907:SF1">
    <property type="entry name" value="FMN-LINKED OXIDOREDUCTASES SUPERFAMILY PROTEIN"/>
    <property type="match status" value="1"/>
</dbReference>
<keyword evidence="18" id="KW-1185">Reference proteome</keyword>
<dbReference type="PROSITE" id="PS01136">
    <property type="entry name" value="UPF0034"/>
    <property type="match status" value="1"/>
</dbReference>
<feature type="compositionally biased region" description="Low complexity" evidence="13">
    <location>
        <begin position="313"/>
        <end position="337"/>
    </location>
</feature>
<organism evidence="17 18">
    <name type="scientific">Durusdinium trenchii</name>
    <dbReference type="NCBI Taxonomy" id="1381693"/>
    <lineage>
        <taxon>Eukaryota</taxon>
        <taxon>Sar</taxon>
        <taxon>Alveolata</taxon>
        <taxon>Dinophyceae</taxon>
        <taxon>Suessiales</taxon>
        <taxon>Symbiodiniaceae</taxon>
        <taxon>Durusdinium</taxon>
    </lineage>
</organism>
<gene>
    <name evidence="17" type="ORF">SCF082_LOCUS3349</name>
</gene>
<evidence type="ECO:0000256" key="5">
    <source>
        <dbReference type="ARBA" id="ARBA00022643"/>
    </source>
</evidence>
<evidence type="ECO:0000256" key="11">
    <source>
        <dbReference type="ARBA" id="ARBA00023002"/>
    </source>
</evidence>
<keyword evidence="5" id="KW-0288">FMN</keyword>
<dbReference type="Proteomes" id="UP001642464">
    <property type="component" value="Unassembled WGS sequence"/>
</dbReference>
<evidence type="ECO:0000313" key="18">
    <source>
        <dbReference type="Proteomes" id="UP001642464"/>
    </source>
</evidence>
<feature type="region of interest" description="Disordered" evidence="13">
    <location>
        <begin position="375"/>
        <end position="397"/>
    </location>
</feature>
<keyword evidence="9" id="KW-0694">RNA-binding</keyword>
<sequence length="827" mass="90795">MAAGLCEDGDGNDAVKPVWNGFVAAGFVMVALGVLVCVGAMGVLVRFRRTPVIQVSQYSLLQAYCVGFLALNLSGVPRIINSFEPFTDALCVVQIWLIQPPLTFILAALTVKEYGTWRVRINTVKLRKYMLSEKLRVLYLSGCMAVIVLLMLIWTFVEPAEINPCQDYQCSTGDSVLFWLMGAFQVLQILLLLLLAWKNRRIGRVGGEGCAIVVNSAALVFLFAVFFVSNAYNAESEFSDTSKPSQANSIEAFAGYLACLAVTLLSLGTVVGAKLKYVNEPKDKILQLFLSSKEESRTSRLLGSLRKKKKTKSSTTHASLHETSSSPRSSTSASPELETPAKREPVICEVRAALRRDGHELRELVVVLNILSDSPTTSTSGRRKLHSAPKAARHAQSTTLPLSLRMLTSTCTAQTMRPAMMHSPSRSSARDSSTAFSKIAEMRAASFLLARRFGSQSSLAIGDSTTLSRSTPSLGLSPAGATAAADTTASARDSPIAASHLACPVTASAPTTTLLRRASPRRRPSPRNSPSLRTNARSLWLATSRCAITWRWVAAAMGVELSVAPMMAWTTRQQRWFMRLMARRAVLYTEMVVDSTVAHRLDDLDEFYGFEEVQHPVVLQLGGNSPERLAQATALAEQWRFDEVNLNCGCPSDVVAKNEFGASLMLKAANVREMVAAMRSQVSIPVTVKCRLGVDDHDDYDFVRSFVEELAPVCDHFLIHARKCLLGGLSPKQNRNIPPLQYDRVFRLCSEFPDKKFSLNGGLTSVDQIVDIVDRHPELHGIMIGRAAYHNPCMFIELEYRLFGETGCIGKTRPSAQLQMPSVRSRA</sequence>
<evidence type="ECO:0000256" key="7">
    <source>
        <dbReference type="ARBA" id="ARBA00022694"/>
    </source>
</evidence>
<dbReference type="InterPro" id="IPR004653">
    <property type="entry name" value="DusA"/>
</dbReference>
<evidence type="ECO:0000259" key="16">
    <source>
        <dbReference type="Pfam" id="PF01207"/>
    </source>
</evidence>
<dbReference type="EMBL" id="CAXAMM010001699">
    <property type="protein sequence ID" value="CAK8993080.1"/>
    <property type="molecule type" value="Genomic_DNA"/>
</dbReference>
<dbReference type="Pfam" id="PF00003">
    <property type="entry name" value="7tm_3"/>
    <property type="match status" value="1"/>
</dbReference>
<keyword evidence="12 14" id="KW-0472">Membrane</keyword>
<keyword evidence="8" id="KW-0521">NADP</keyword>
<keyword evidence="6 14" id="KW-0812">Transmembrane</keyword>
<evidence type="ECO:0000256" key="6">
    <source>
        <dbReference type="ARBA" id="ARBA00022692"/>
    </source>
</evidence>
<dbReference type="PANTHER" id="PTHR42907">
    <property type="entry name" value="FMN-LINKED OXIDOREDUCTASES SUPERFAMILY PROTEIN"/>
    <property type="match status" value="1"/>
</dbReference>
<evidence type="ECO:0000256" key="10">
    <source>
        <dbReference type="ARBA" id="ARBA00022989"/>
    </source>
</evidence>
<feature type="transmembrane region" description="Helical" evidence="14">
    <location>
        <begin position="59"/>
        <end position="80"/>
    </location>
</feature>
<keyword evidence="7" id="KW-0819">tRNA processing</keyword>
<evidence type="ECO:0000259" key="15">
    <source>
        <dbReference type="Pfam" id="PF00003"/>
    </source>
</evidence>